<comment type="caution">
    <text evidence="1">The sequence shown here is derived from an EMBL/GenBank/DDBJ whole genome shotgun (WGS) entry which is preliminary data.</text>
</comment>
<evidence type="ECO:0000313" key="2">
    <source>
        <dbReference type="Proteomes" id="UP000056450"/>
    </source>
</evidence>
<gene>
    <name evidence="1" type="ORF">WI41_10830</name>
</gene>
<reference evidence="1 2" key="1">
    <citation type="submission" date="2015-11" db="EMBL/GenBank/DDBJ databases">
        <title>Expanding the genomic diversity of Burkholderia species for the development of highly accurate diagnostics.</title>
        <authorList>
            <person name="Sahl J."/>
            <person name="Keim P."/>
            <person name="Wagner D."/>
        </authorList>
    </citation>
    <scope>NUCLEOTIDE SEQUENCE [LARGE SCALE GENOMIC DNA]</scope>
    <source>
        <strain evidence="1 2">RF32-BP12</strain>
    </source>
</reference>
<accession>A0AAP1GA88</accession>
<name>A0AAP1GA88_9BURK</name>
<dbReference type="AlphaFoldDB" id="A0AAP1GA88"/>
<protein>
    <submittedName>
        <fullName evidence="1">Uncharacterized protein</fullName>
    </submittedName>
</protein>
<dbReference type="Proteomes" id="UP000056450">
    <property type="component" value="Unassembled WGS sequence"/>
</dbReference>
<evidence type="ECO:0000313" key="1">
    <source>
        <dbReference type="EMBL" id="KVA10667.1"/>
    </source>
</evidence>
<organism evidence="1 2">
    <name type="scientific">Burkholderia latens</name>
    <dbReference type="NCBI Taxonomy" id="488446"/>
    <lineage>
        <taxon>Bacteria</taxon>
        <taxon>Pseudomonadati</taxon>
        <taxon>Pseudomonadota</taxon>
        <taxon>Betaproteobacteria</taxon>
        <taxon>Burkholderiales</taxon>
        <taxon>Burkholderiaceae</taxon>
        <taxon>Burkholderia</taxon>
        <taxon>Burkholderia cepacia complex</taxon>
    </lineage>
</organism>
<proteinExistence type="predicted"/>
<sequence length="60" mass="6596">MPSRGVRIADRTDYSAARMPLTMDSAMQSIAKCSVDSSAHLRIGARGRVDRNAETQPSRF</sequence>
<dbReference type="EMBL" id="LOTQ01000009">
    <property type="protein sequence ID" value="KVA10667.1"/>
    <property type="molecule type" value="Genomic_DNA"/>
</dbReference>